<evidence type="ECO:0000256" key="9">
    <source>
        <dbReference type="RuleBase" id="RU363097"/>
    </source>
</evidence>
<evidence type="ECO:0000256" key="3">
    <source>
        <dbReference type="ARBA" id="ARBA00022516"/>
    </source>
</evidence>
<feature type="domain" description="Thioester reductase (TE)" evidence="11">
    <location>
        <begin position="64"/>
        <end position="324"/>
    </location>
</feature>
<evidence type="ECO:0000256" key="8">
    <source>
        <dbReference type="ARBA" id="ARBA00052530"/>
    </source>
</evidence>
<dbReference type="FunFam" id="3.40.50.720:FF:000143">
    <property type="entry name" value="Fatty acyl-CoA reductase"/>
    <property type="match status" value="1"/>
</dbReference>
<evidence type="ECO:0000313" key="12">
    <source>
        <dbReference type="EMBL" id="CAL1286957.1"/>
    </source>
</evidence>
<dbReference type="PANTHER" id="PTHR11011">
    <property type="entry name" value="MALE STERILITY PROTEIN 2-RELATED"/>
    <property type="match status" value="1"/>
</dbReference>
<dbReference type="CDD" id="cd09071">
    <property type="entry name" value="FAR_C"/>
    <property type="match status" value="1"/>
</dbReference>
<keyword evidence="9" id="KW-0521">NADP</keyword>
<dbReference type="GO" id="GO:0080019">
    <property type="term" value="F:alcohol-forming very long-chain fatty acyl-CoA reductase activity"/>
    <property type="evidence" value="ECO:0007669"/>
    <property type="project" value="InterPro"/>
</dbReference>
<protein>
    <recommendedName>
        <fullName evidence="9">Fatty acyl-CoA reductase</fullName>
        <ecNumber evidence="9">1.2.1.84</ecNumber>
    </recommendedName>
</protein>
<dbReference type="EMBL" id="CAXIEN010000210">
    <property type="protein sequence ID" value="CAL1286957.1"/>
    <property type="molecule type" value="Genomic_DNA"/>
</dbReference>
<comment type="subcellular location">
    <subcellularLocation>
        <location evidence="1">Membrane</location>
        <topology evidence="1">Multi-pass membrane protein</topology>
    </subcellularLocation>
</comment>
<keyword evidence="9" id="KW-0560">Oxidoreductase</keyword>
<dbReference type="InterPro" id="IPR036291">
    <property type="entry name" value="NAD(P)-bd_dom_sf"/>
</dbReference>
<dbReference type="GO" id="GO:0016020">
    <property type="term" value="C:membrane"/>
    <property type="evidence" value="ECO:0007669"/>
    <property type="project" value="UniProtKB-SubCell"/>
</dbReference>
<dbReference type="InterPro" id="IPR013120">
    <property type="entry name" value="FAR_NAD-bd"/>
</dbReference>
<evidence type="ECO:0000313" key="13">
    <source>
        <dbReference type="Proteomes" id="UP001497382"/>
    </source>
</evidence>
<dbReference type="EC" id="1.2.1.84" evidence="9"/>
<dbReference type="Proteomes" id="UP001497382">
    <property type="component" value="Unassembled WGS sequence"/>
</dbReference>
<comment type="catalytic activity">
    <reaction evidence="8 9">
        <text>a long-chain fatty acyl-CoA + 2 NADPH + 2 H(+) = a long-chain primary fatty alcohol + 2 NADP(+) + CoA</text>
        <dbReference type="Rhea" id="RHEA:52716"/>
        <dbReference type="ChEBI" id="CHEBI:15378"/>
        <dbReference type="ChEBI" id="CHEBI:57287"/>
        <dbReference type="ChEBI" id="CHEBI:57783"/>
        <dbReference type="ChEBI" id="CHEBI:58349"/>
        <dbReference type="ChEBI" id="CHEBI:77396"/>
        <dbReference type="ChEBI" id="CHEBI:83139"/>
        <dbReference type="EC" id="1.2.1.84"/>
    </reaction>
</comment>
<comment type="similarity">
    <text evidence="2 9">Belongs to the fatty acyl-CoA reductase family.</text>
</comment>
<dbReference type="InterPro" id="IPR033640">
    <property type="entry name" value="FAR_C"/>
</dbReference>
<dbReference type="SUPFAM" id="SSF51735">
    <property type="entry name" value="NAD(P)-binding Rossmann-fold domains"/>
    <property type="match status" value="1"/>
</dbReference>
<comment type="function">
    <text evidence="9">Catalyzes the reduction of fatty acyl-CoA to fatty alcohols.</text>
</comment>
<dbReference type="CDD" id="cd05236">
    <property type="entry name" value="FAR-N_SDR_e"/>
    <property type="match status" value="1"/>
</dbReference>
<comment type="caution">
    <text evidence="12">The sequence shown here is derived from an EMBL/GenBank/DDBJ whole genome shotgun (WGS) entry which is preliminary data.</text>
</comment>
<evidence type="ECO:0000256" key="5">
    <source>
        <dbReference type="ARBA" id="ARBA00022989"/>
    </source>
</evidence>
<keyword evidence="5" id="KW-1133">Transmembrane helix</keyword>
<sequence length="558" mass="64061">MRNILLGWKSCPGEFLLLWKSWPGQILLALKTWQGSLVDKLAQYNLWGPGTGLPENAVGREICTVLLEKLLRSCQRVRTVYVLMRPKDGVEPRQRLDQLFTCQVFSRLKKENSRVLTRVVPINGDISMPELGLSQSDTNMLAKQVSVVFHSAATVRFDEPLKKSVVLNMLGTRRVLELSKKMSKLAAFIHVSTAYSYCNRKEIDEIIYPENVSPQKVIDIAEWMDESMLESILPKLMDGRPTTYHYSKALAEHILATEGSGLPLAIVRPSIVTAAFKEPMPGWVDGVNGPSTFIIMTGKGLLRTMLVYKGSVVDWMPVDMVANLLLTTAWHIGTHRPDGVKVYNCTSGDLNKVTWLDIHRTATPIINRFPSLHVIRYPGGSFKSHSVHNKLAIKLFHTLPAYVVDTLTWVFGHKTEFVSLVKRMERASGFLEYFTTYEWKFKCNNLIELRDLQNSVDRKLFDFDIRQVEWIPYLESYVKGVRKFLLHEDDSTLPVARRRLMRLYYAELLAKTAVFLGIVHMLLTKTSLSQHLLWFFINLTFHIMQRMPKSWLRYLMSH</sequence>
<proteinExistence type="inferred from homology"/>
<evidence type="ECO:0000259" key="11">
    <source>
        <dbReference type="Pfam" id="PF07993"/>
    </source>
</evidence>
<dbReference type="Pfam" id="PF03015">
    <property type="entry name" value="Sterile"/>
    <property type="match status" value="1"/>
</dbReference>
<dbReference type="PANTHER" id="PTHR11011:SF116">
    <property type="entry name" value="FATTY ACYL-COA REDUCTASE CG5065-RELATED"/>
    <property type="match status" value="1"/>
</dbReference>
<evidence type="ECO:0000256" key="1">
    <source>
        <dbReference type="ARBA" id="ARBA00004141"/>
    </source>
</evidence>
<evidence type="ECO:0000256" key="4">
    <source>
        <dbReference type="ARBA" id="ARBA00022692"/>
    </source>
</evidence>
<reference evidence="12 13" key="1">
    <citation type="submission" date="2024-04" db="EMBL/GenBank/DDBJ databases">
        <authorList>
            <person name="Rising A."/>
            <person name="Reimegard J."/>
            <person name="Sonavane S."/>
            <person name="Akerstrom W."/>
            <person name="Nylinder S."/>
            <person name="Hedman E."/>
            <person name="Kallberg Y."/>
        </authorList>
    </citation>
    <scope>NUCLEOTIDE SEQUENCE [LARGE SCALE GENOMIC DNA]</scope>
</reference>
<keyword evidence="4" id="KW-0812">Transmembrane</keyword>
<dbReference type="GO" id="GO:0102965">
    <property type="term" value="F:alcohol-forming long-chain fatty acyl-CoA reductase activity"/>
    <property type="evidence" value="ECO:0007669"/>
    <property type="project" value="UniProtKB-EC"/>
</dbReference>
<keyword evidence="3 9" id="KW-0444">Lipid biosynthesis</keyword>
<dbReference type="Gene3D" id="3.40.50.720">
    <property type="entry name" value="NAD(P)-binding Rossmann-like Domain"/>
    <property type="match status" value="1"/>
</dbReference>
<evidence type="ECO:0000256" key="7">
    <source>
        <dbReference type="ARBA" id="ARBA00023136"/>
    </source>
</evidence>
<evidence type="ECO:0000256" key="2">
    <source>
        <dbReference type="ARBA" id="ARBA00005928"/>
    </source>
</evidence>
<keyword evidence="7" id="KW-0472">Membrane</keyword>
<dbReference type="InterPro" id="IPR026055">
    <property type="entry name" value="FAR"/>
</dbReference>
<keyword evidence="6 9" id="KW-0443">Lipid metabolism</keyword>
<organism evidence="12 13">
    <name type="scientific">Larinioides sclopetarius</name>
    <dbReference type="NCBI Taxonomy" id="280406"/>
    <lineage>
        <taxon>Eukaryota</taxon>
        <taxon>Metazoa</taxon>
        <taxon>Ecdysozoa</taxon>
        <taxon>Arthropoda</taxon>
        <taxon>Chelicerata</taxon>
        <taxon>Arachnida</taxon>
        <taxon>Araneae</taxon>
        <taxon>Araneomorphae</taxon>
        <taxon>Entelegynae</taxon>
        <taxon>Araneoidea</taxon>
        <taxon>Araneidae</taxon>
        <taxon>Larinioides</taxon>
    </lineage>
</organism>
<dbReference type="AlphaFoldDB" id="A0AAV2ASL4"/>
<keyword evidence="13" id="KW-1185">Reference proteome</keyword>
<evidence type="ECO:0000259" key="10">
    <source>
        <dbReference type="Pfam" id="PF03015"/>
    </source>
</evidence>
<accession>A0AAV2ASL4</accession>
<dbReference type="Pfam" id="PF07993">
    <property type="entry name" value="NAD_binding_4"/>
    <property type="match status" value="1"/>
</dbReference>
<feature type="domain" description="Fatty acyl-CoA reductase C-terminal" evidence="10">
    <location>
        <begin position="396"/>
        <end position="488"/>
    </location>
</feature>
<dbReference type="GO" id="GO:0005777">
    <property type="term" value="C:peroxisome"/>
    <property type="evidence" value="ECO:0007669"/>
    <property type="project" value="TreeGrafter"/>
</dbReference>
<gene>
    <name evidence="12" type="ORF">LARSCL_LOCUS14540</name>
</gene>
<dbReference type="GO" id="GO:0035336">
    <property type="term" value="P:long-chain fatty-acyl-CoA metabolic process"/>
    <property type="evidence" value="ECO:0007669"/>
    <property type="project" value="TreeGrafter"/>
</dbReference>
<evidence type="ECO:0000256" key="6">
    <source>
        <dbReference type="ARBA" id="ARBA00023098"/>
    </source>
</evidence>
<name>A0AAV2ASL4_9ARAC</name>